<evidence type="ECO:0000256" key="1">
    <source>
        <dbReference type="SAM" id="Phobius"/>
    </source>
</evidence>
<feature type="transmembrane region" description="Helical" evidence="1">
    <location>
        <begin position="35"/>
        <end position="52"/>
    </location>
</feature>
<feature type="transmembrane region" description="Helical" evidence="1">
    <location>
        <begin position="12"/>
        <end position="29"/>
    </location>
</feature>
<keyword evidence="1" id="KW-1133">Transmembrane helix</keyword>
<proteinExistence type="predicted"/>
<dbReference type="STRING" id="469371.Tbis_0664"/>
<organism evidence="2 3">
    <name type="scientific">Thermobispora bispora (strain ATCC 19993 / DSM 43833 / CBS 139.67 / JCM 10125 / KCTC 9307 / NBRC 14880 / R51)</name>
    <dbReference type="NCBI Taxonomy" id="469371"/>
    <lineage>
        <taxon>Bacteria</taxon>
        <taxon>Bacillati</taxon>
        <taxon>Actinomycetota</taxon>
        <taxon>Actinomycetes</taxon>
        <taxon>Streptosporangiales</taxon>
        <taxon>Streptosporangiaceae</taxon>
        <taxon>Thermobispora</taxon>
    </lineage>
</organism>
<keyword evidence="1" id="KW-0812">Transmembrane</keyword>
<sequence>MSTRRNGGGFAWGPYLLVLLCAAAGLALIPFGVEPWVSGVVLGGSLVLGAALRLVISDEQAHGLKVRSRKTDVLVLATLGAALVAGSLSLLLPLHRT</sequence>
<dbReference type="HOGENOM" id="CLU_183125_0_0_11"/>
<gene>
    <name evidence="2" type="ordered locus">Tbis_0664</name>
</gene>
<name>D6Y5P3_THEBD</name>
<dbReference type="AlphaFoldDB" id="D6Y5P3"/>
<dbReference type="eggNOG" id="ENOG5030PI6">
    <property type="taxonomic scope" value="Bacteria"/>
</dbReference>
<dbReference type="KEGG" id="tbi:Tbis_0664"/>
<dbReference type="Pfam" id="PF11222">
    <property type="entry name" value="DUF3017"/>
    <property type="match status" value="1"/>
</dbReference>
<dbReference type="EMBL" id="CP001874">
    <property type="protein sequence ID" value="ADG87389.1"/>
    <property type="molecule type" value="Genomic_DNA"/>
</dbReference>
<keyword evidence="1" id="KW-0472">Membrane</keyword>
<accession>D6Y5P3</accession>
<protein>
    <recommendedName>
        <fullName evidence="4">DUF3017 domain-containing protein</fullName>
    </recommendedName>
</protein>
<evidence type="ECO:0000313" key="2">
    <source>
        <dbReference type="EMBL" id="ADG87389.1"/>
    </source>
</evidence>
<dbReference type="InterPro" id="IPR021385">
    <property type="entry name" value="DUF3017"/>
</dbReference>
<keyword evidence="3" id="KW-1185">Reference proteome</keyword>
<dbReference type="Proteomes" id="UP000006640">
    <property type="component" value="Chromosome"/>
</dbReference>
<reference evidence="2 3" key="1">
    <citation type="submission" date="2010-01" db="EMBL/GenBank/DDBJ databases">
        <title>The complete genome of Thermobispora bispora DSM 43833.</title>
        <authorList>
            <consortium name="US DOE Joint Genome Institute (JGI-PGF)"/>
            <person name="Lucas S."/>
            <person name="Copeland A."/>
            <person name="Lapidus A."/>
            <person name="Glavina del Rio T."/>
            <person name="Dalin E."/>
            <person name="Tice H."/>
            <person name="Bruce D."/>
            <person name="Goodwin L."/>
            <person name="Pitluck S."/>
            <person name="Kyrpides N."/>
            <person name="Mavromatis K."/>
            <person name="Ivanova N."/>
            <person name="Mikhailova N."/>
            <person name="Chertkov O."/>
            <person name="Brettin T."/>
            <person name="Detter J.C."/>
            <person name="Han C."/>
            <person name="Larimer F."/>
            <person name="Land M."/>
            <person name="Hauser L."/>
            <person name="Markowitz V."/>
            <person name="Cheng J.-F."/>
            <person name="Hugenholtz P."/>
            <person name="Woyke T."/>
            <person name="Wu D."/>
            <person name="Jando M."/>
            <person name="Schneider S."/>
            <person name="Klenk H.-P."/>
            <person name="Eisen J.A."/>
        </authorList>
    </citation>
    <scope>NUCLEOTIDE SEQUENCE [LARGE SCALE GENOMIC DNA]</scope>
    <source>
        <strain evidence="3">ATCC 19993 / DSM 43833 / CBS 139.67 / JCM 10125 / KCTC 9307 / NBRC 14880 / R51</strain>
    </source>
</reference>
<evidence type="ECO:0008006" key="4">
    <source>
        <dbReference type="Google" id="ProtNLM"/>
    </source>
</evidence>
<feature type="transmembrane region" description="Helical" evidence="1">
    <location>
        <begin position="73"/>
        <end position="94"/>
    </location>
</feature>
<evidence type="ECO:0000313" key="3">
    <source>
        <dbReference type="Proteomes" id="UP000006640"/>
    </source>
</evidence>
<dbReference type="RefSeq" id="WP_013130922.1">
    <property type="nucleotide sequence ID" value="NC_014165.1"/>
</dbReference>